<name>A0A9N9LWH3_9HELO</name>
<protein>
    <recommendedName>
        <fullName evidence="4">HNH domain-containing protein</fullName>
    </recommendedName>
</protein>
<dbReference type="Proteomes" id="UP000701801">
    <property type="component" value="Unassembled WGS sequence"/>
</dbReference>
<feature type="compositionally biased region" description="Basic and acidic residues" evidence="1">
    <location>
        <begin position="59"/>
        <end position="72"/>
    </location>
</feature>
<feature type="compositionally biased region" description="Basic residues" evidence="1">
    <location>
        <begin position="43"/>
        <end position="58"/>
    </location>
</feature>
<comment type="caution">
    <text evidence="2">The sequence shown here is derived from an EMBL/GenBank/DDBJ whole genome shotgun (WGS) entry which is preliminary data.</text>
</comment>
<dbReference type="EMBL" id="CAJVRM010000331">
    <property type="protein sequence ID" value="CAG8979719.1"/>
    <property type="molecule type" value="Genomic_DNA"/>
</dbReference>
<evidence type="ECO:0008006" key="4">
    <source>
        <dbReference type="Google" id="ProtNLM"/>
    </source>
</evidence>
<evidence type="ECO:0000313" key="2">
    <source>
        <dbReference type="EMBL" id="CAG8979719.1"/>
    </source>
</evidence>
<dbReference type="AlphaFoldDB" id="A0A9N9LWH3"/>
<keyword evidence="3" id="KW-1185">Reference proteome</keyword>
<proteinExistence type="predicted"/>
<dbReference type="PANTHER" id="PTHR37827:SF1">
    <property type="entry name" value="HNH DOMAIN-CONTAINING PROTEIN"/>
    <property type="match status" value="1"/>
</dbReference>
<accession>A0A9N9LWH3</accession>
<sequence>MPAAPQPINPKEEHKKVEDGNFRLFREVLGGLVIEKSRNIKEKVRRKTKAKKIGKGKASRRDNGKRDDEKLDSTGGVNQTENGEGDDKEELGEFIDYLTTEIFTTLPAPLRTLTYTIHQSTSSLQIYTPPLSSSTLQPLLNTIPLSITETLSTYFATSSSTSSSDSLIKNTLNNYLEEVLKNPLPPRLTKDEAEGCEICGRSWIPLSYQHLIPRSVYAKALKKGWWSEERLEDVAWICRGCHSFIHSVATNEELAREFYNVEKLLEREDVLAFVKWIGGVRWKPR</sequence>
<organism evidence="2 3">
    <name type="scientific">Hymenoscyphus albidus</name>
    <dbReference type="NCBI Taxonomy" id="595503"/>
    <lineage>
        <taxon>Eukaryota</taxon>
        <taxon>Fungi</taxon>
        <taxon>Dikarya</taxon>
        <taxon>Ascomycota</taxon>
        <taxon>Pezizomycotina</taxon>
        <taxon>Leotiomycetes</taxon>
        <taxon>Helotiales</taxon>
        <taxon>Helotiaceae</taxon>
        <taxon>Hymenoscyphus</taxon>
    </lineage>
</organism>
<evidence type="ECO:0000313" key="3">
    <source>
        <dbReference type="Proteomes" id="UP000701801"/>
    </source>
</evidence>
<reference evidence="2" key="1">
    <citation type="submission" date="2021-07" db="EMBL/GenBank/DDBJ databases">
        <authorList>
            <person name="Durling M."/>
        </authorList>
    </citation>
    <scope>NUCLEOTIDE SEQUENCE</scope>
</reference>
<gene>
    <name evidence="2" type="ORF">HYALB_00012365</name>
</gene>
<feature type="region of interest" description="Disordered" evidence="1">
    <location>
        <begin position="42"/>
        <end position="90"/>
    </location>
</feature>
<dbReference type="PANTHER" id="PTHR37827">
    <property type="entry name" value="TUDOR DOMAIN-CONTAINING PROTEIN"/>
    <property type="match status" value="1"/>
</dbReference>
<dbReference type="OrthoDB" id="4850648at2759"/>
<evidence type="ECO:0000256" key="1">
    <source>
        <dbReference type="SAM" id="MobiDB-lite"/>
    </source>
</evidence>